<comment type="catalytic activity">
    <reaction evidence="11 12">
        <text>L-aspartate 4-semialdehyde + pyruvate = (2S,4S)-4-hydroxy-2,3,4,5-tetrahydrodipicolinate + H2O + H(+)</text>
        <dbReference type="Rhea" id="RHEA:34171"/>
        <dbReference type="ChEBI" id="CHEBI:15361"/>
        <dbReference type="ChEBI" id="CHEBI:15377"/>
        <dbReference type="ChEBI" id="CHEBI:15378"/>
        <dbReference type="ChEBI" id="CHEBI:67139"/>
        <dbReference type="ChEBI" id="CHEBI:537519"/>
        <dbReference type="EC" id="4.3.3.7"/>
    </reaction>
</comment>
<feature type="site" description="Part of a proton relay during catalysis" evidence="12">
    <location>
        <position position="108"/>
    </location>
</feature>
<dbReference type="OrthoDB" id="9782828at2"/>
<dbReference type="GO" id="GO:0009089">
    <property type="term" value="P:lysine biosynthetic process via diaminopimelate"/>
    <property type="evidence" value="ECO:0007669"/>
    <property type="project" value="UniProtKB-UniRule"/>
</dbReference>
<dbReference type="HAMAP" id="MF_00418">
    <property type="entry name" value="DapA"/>
    <property type="match status" value="1"/>
</dbReference>
<dbReference type="Pfam" id="PF00701">
    <property type="entry name" value="DHDPS"/>
    <property type="match status" value="1"/>
</dbReference>
<dbReference type="SMART" id="SM01130">
    <property type="entry name" value="DHDPS"/>
    <property type="match status" value="1"/>
</dbReference>
<protein>
    <recommendedName>
        <fullName evidence="4 12">4-hydroxy-tetrahydrodipicolinate synthase</fullName>
        <shortName evidence="12">HTPA synthase</shortName>
        <ecNumber evidence="4 12">4.3.3.7</ecNumber>
    </recommendedName>
</protein>
<dbReference type="RefSeq" id="WP_116651408.1">
    <property type="nucleotide sequence ID" value="NZ_QUZK01000044.1"/>
</dbReference>
<evidence type="ECO:0000256" key="15">
    <source>
        <dbReference type="PIRSR" id="PIRSR001365-2"/>
    </source>
</evidence>
<keyword evidence="8 12" id="KW-0457">Lysine biosynthesis</keyword>
<comment type="subunit">
    <text evidence="12">Homotetramer; dimer of dimers.</text>
</comment>
<dbReference type="SUPFAM" id="SSF51569">
    <property type="entry name" value="Aldolase"/>
    <property type="match status" value="1"/>
</dbReference>
<dbReference type="Proteomes" id="UP000260351">
    <property type="component" value="Unassembled WGS sequence"/>
</dbReference>
<comment type="similarity">
    <text evidence="3 12 13">Belongs to the DapA family.</text>
</comment>
<comment type="caution">
    <text evidence="16">The sequence shown here is derived from an EMBL/GenBank/DDBJ whole genome shotgun (WGS) entry which is preliminary data.</text>
</comment>
<dbReference type="AlphaFoldDB" id="A0A3E1K6H6"/>
<comment type="subcellular location">
    <subcellularLocation>
        <location evidence="12">Cytoplasm</location>
    </subcellularLocation>
</comment>
<evidence type="ECO:0000256" key="4">
    <source>
        <dbReference type="ARBA" id="ARBA00012086"/>
    </source>
</evidence>
<evidence type="ECO:0000256" key="8">
    <source>
        <dbReference type="ARBA" id="ARBA00023154"/>
    </source>
</evidence>
<keyword evidence="9 12" id="KW-0456">Lyase</keyword>
<keyword evidence="5 12" id="KW-0963">Cytoplasm</keyword>
<feature type="binding site" evidence="12 15">
    <location>
        <position position="46"/>
    </location>
    <ligand>
        <name>pyruvate</name>
        <dbReference type="ChEBI" id="CHEBI:15361"/>
    </ligand>
</feature>
<feature type="site" description="Part of a proton relay during catalysis" evidence="12">
    <location>
        <position position="45"/>
    </location>
</feature>
<dbReference type="InterPro" id="IPR002220">
    <property type="entry name" value="DapA-like"/>
</dbReference>
<accession>A0A3E1K6H6</accession>
<evidence type="ECO:0000256" key="5">
    <source>
        <dbReference type="ARBA" id="ARBA00022490"/>
    </source>
</evidence>
<dbReference type="InterPro" id="IPR005263">
    <property type="entry name" value="DapA"/>
</dbReference>
<dbReference type="EMBL" id="QUZK01000044">
    <property type="protein sequence ID" value="RFF29627.1"/>
    <property type="molecule type" value="Genomic_DNA"/>
</dbReference>
<evidence type="ECO:0000313" key="17">
    <source>
        <dbReference type="Proteomes" id="UP000260351"/>
    </source>
</evidence>
<comment type="caution">
    <text evidence="12">Was originally thought to be a dihydrodipicolinate synthase (DHDPS), catalyzing the condensation of (S)-aspartate-beta-semialdehyde [(S)-ASA] and pyruvate to dihydrodipicolinate (DHDP). However, it was shown in E.coli that the product of the enzymatic reaction is not dihydrodipicolinate but in fact (4S)-4-hydroxy-2,3,4,5-tetrahydro-(2S)-dipicolinic acid (HTPA), and that the consecutive dehydration reaction leading to DHDP is not spontaneous but catalyzed by DapB.</text>
</comment>
<dbReference type="InterPro" id="IPR020624">
    <property type="entry name" value="Schiff_base-form_aldolases_CS"/>
</dbReference>
<evidence type="ECO:0000256" key="14">
    <source>
        <dbReference type="PIRSR" id="PIRSR001365-1"/>
    </source>
</evidence>
<name>A0A3E1K6H6_9GAMM</name>
<evidence type="ECO:0000256" key="6">
    <source>
        <dbReference type="ARBA" id="ARBA00022605"/>
    </source>
</evidence>
<dbReference type="CDD" id="cd00950">
    <property type="entry name" value="DHDPS"/>
    <property type="match status" value="1"/>
</dbReference>
<keyword evidence="10 12" id="KW-0704">Schiff base</keyword>
<evidence type="ECO:0000256" key="9">
    <source>
        <dbReference type="ARBA" id="ARBA00023239"/>
    </source>
</evidence>
<proteinExistence type="inferred from homology"/>
<dbReference type="GO" id="GO:0005829">
    <property type="term" value="C:cytosol"/>
    <property type="evidence" value="ECO:0007669"/>
    <property type="project" value="TreeGrafter"/>
</dbReference>
<dbReference type="PIRSF" id="PIRSF001365">
    <property type="entry name" value="DHDPS"/>
    <property type="match status" value="1"/>
</dbReference>
<evidence type="ECO:0000313" key="16">
    <source>
        <dbReference type="EMBL" id="RFF29627.1"/>
    </source>
</evidence>
<evidence type="ECO:0000256" key="12">
    <source>
        <dbReference type="HAMAP-Rule" id="MF_00418"/>
    </source>
</evidence>
<dbReference type="PROSITE" id="PS00665">
    <property type="entry name" value="DHDPS_1"/>
    <property type="match status" value="1"/>
</dbReference>
<sequence>MQVKGVYTALVTPFDASGEVNFDMLGELLEKQIAAGVAGVVPMGTTGESPTMFNAEHDAVIRYTVEKVAGRVQVWAGTGSNNTQQAIRTTGEAQEAGADGALVVTPYYNKPSQAGLIRYFREIAESTDLPIIVYNIKGRTAVNVETDTLAEIAKIPNVIAVKEASGDIGQMTDVIDSICHRQDDPFWVVSGDDALTLPLMSVGGHGVISVVSNLVPERMVAMVEAAADGDFETARRIHFELLPLFKASFIETNPVPIKAAMKLCGLDVGGVRSPLAPLTDASHERLTAILRKAGLIAQ</sequence>
<dbReference type="Gene3D" id="3.20.20.70">
    <property type="entry name" value="Aldolase class I"/>
    <property type="match status" value="1"/>
</dbReference>
<dbReference type="InterPro" id="IPR013785">
    <property type="entry name" value="Aldolase_TIM"/>
</dbReference>
<feature type="active site" description="Proton donor/acceptor" evidence="12 14">
    <location>
        <position position="134"/>
    </location>
</feature>
<organism evidence="16 17">
    <name type="scientific">Wenzhouxiangella sediminis</name>
    <dbReference type="NCBI Taxonomy" id="1792836"/>
    <lineage>
        <taxon>Bacteria</taxon>
        <taxon>Pseudomonadati</taxon>
        <taxon>Pseudomonadota</taxon>
        <taxon>Gammaproteobacteria</taxon>
        <taxon>Chromatiales</taxon>
        <taxon>Wenzhouxiangellaceae</taxon>
        <taxon>Wenzhouxiangella</taxon>
    </lineage>
</organism>
<keyword evidence="6 12" id="KW-0028">Amino-acid biosynthesis</keyword>
<evidence type="ECO:0000256" key="10">
    <source>
        <dbReference type="ARBA" id="ARBA00023270"/>
    </source>
</evidence>
<dbReference type="GO" id="GO:0008840">
    <property type="term" value="F:4-hydroxy-tetrahydrodipicolinate synthase activity"/>
    <property type="evidence" value="ECO:0007669"/>
    <property type="project" value="UniProtKB-UniRule"/>
</dbReference>
<feature type="binding site" evidence="12 15">
    <location>
        <position position="208"/>
    </location>
    <ligand>
        <name>pyruvate</name>
        <dbReference type="ChEBI" id="CHEBI:15361"/>
    </ligand>
</feature>
<dbReference type="PANTHER" id="PTHR12128">
    <property type="entry name" value="DIHYDRODIPICOLINATE SYNTHASE"/>
    <property type="match status" value="1"/>
</dbReference>
<gene>
    <name evidence="12" type="primary">dapA</name>
    <name evidence="16" type="ORF">DZC52_12100</name>
</gene>
<evidence type="ECO:0000256" key="3">
    <source>
        <dbReference type="ARBA" id="ARBA00007592"/>
    </source>
</evidence>
<evidence type="ECO:0000256" key="11">
    <source>
        <dbReference type="ARBA" id="ARBA00047836"/>
    </source>
</evidence>
<feature type="active site" description="Schiff-base intermediate with substrate" evidence="12 14">
    <location>
        <position position="162"/>
    </location>
</feature>
<dbReference type="PRINTS" id="PR00146">
    <property type="entry name" value="DHPICSNTHASE"/>
</dbReference>
<evidence type="ECO:0000256" key="2">
    <source>
        <dbReference type="ARBA" id="ARBA00005120"/>
    </source>
</evidence>
<dbReference type="GO" id="GO:0019877">
    <property type="term" value="P:diaminopimelate biosynthetic process"/>
    <property type="evidence" value="ECO:0007669"/>
    <property type="project" value="UniProtKB-UniRule"/>
</dbReference>
<dbReference type="UniPathway" id="UPA00034">
    <property type="reaction ID" value="UER00017"/>
</dbReference>
<keyword evidence="17" id="KW-1185">Reference proteome</keyword>
<evidence type="ECO:0000256" key="7">
    <source>
        <dbReference type="ARBA" id="ARBA00022915"/>
    </source>
</evidence>
<comment type="function">
    <text evidence="1 12">Catalyzes the condensation of (S)-aspartate-beta-semialdehyde [(S)-ASA] and pyruvate to 4-hydroxy-tetrahydrodipicolinate (HTPA).</text>
</comment>
<evidence type="ECO:0000256" key="13">
    <source>
        <dbReference type="PIRNR" id="PIRNR001365"/>
    </source>
</evidence>
<dbReference type="PANTHER" id="PTHR12128:SF66">
    <property type="entry name" value="4-HYDROXY-2-OXOGLUTARATE ALDOLASE, MITOCHONDRIAL"/>
    <property type="match status" value="1"/>
</dbReference>
<comment type="pathway">
    <text evidence="2 12">Amino-acid biosynthesis; L-lysine biosynthesis via DAP pathway; (S)-tetrahydrodipicolinate from L-aspartate: step 3/4.</text>
</comment>
<keyword evidence="7 12" id="KW-0220">Diaminopimelate biosynthesis</keyword>
<reference evidence="16 17" key="1">
    <citation type="submission" date="2018-08" db="EMBL/GenBank/DDBJ databases">
        <title>Wenzhouxiangella salilacus sp. nov., a novel bacterium isolated from a saline lake in Xinjiang Province, China.</title>
        <authorList>
            <person name="Han S."/>
        </authorList>
    </citation>
    <scope>NUCLEOTIDE SEQUENCE [LARGE SCALE GENOMIC DNA]</scope>
    <source>
        <strain evidence="16 17">XDB06</strain>
    </source>
</reference>
<dbReference type="NCBIfam" id="TIGR00674">
    <property type="entry name" value="dapA"/>
    <property type="match status" value="1"/>
</dbReference>
<dbReference type="EC" id="4.3.3.7" evidence="4 12"/>
<evidence type="ECO:0000256" key="1">
    <source>
        <dbReference type="ARBA" id="ARBA00003294"/>
    </source>
</evidence>